<dbReference type="GO" id="GO:0003779">
    <property type="term" value="F:actin binding"/>
    <property type="evidence" value="ECO:0007669"/>
    <property type="project" value="InterPro"/>
</dbReference>
<dbReference type="InterPro" id="IPR018106">
    <property type="entry name" value="CAP_CS_N"/>
</dbReference>
<evidence type="ECO:0000313" key="1">
    <source>
        <dbReference type="EMBL" id="KAF6213485.1"/>
    </source>
</evidence>
<proteinExistence type="predicted"/>
<dbReference type="AlphaFoldDB" id="A0A8S9Y0T0"/>
<sequence>MAVSSLLLKSSSFRESEEAIIGHCSDLEALVGRLEAVTTRLEEVLSQANVLGLHEISLDLYRRQGNPD</sequence>
<dbReference type="Proteomes" id="UP000466442">
    <property type="component" value="Unassembled WGS sequence"/>
</dbReference>
<dbReference type="InterPro" id="IPR013992">
    <property type="entry name" value="Adenylate_cyclase-assoc_CAP_N"/>
</dbReference>
<accession>A0A8S9Y0T0</accession>
<protein>
    <submittedName>
        <fullName evidence="1">Uncharacterized protein</fullName>
    </submittedName>
</protein>
<reference evidence="1" key="1">
    <citation type="journal article" date="2021" name="Mol. Ecol. Resour.">
        <title>Apolygus lucorum genome provides insights into omnivorousness and mesophyll feeding.</title>
        <authorList>
            <person name="Liu Y."/>
            <person name="Liu H."/>
            <person name="Wang H."/>
            <person name="Huang T."/>
            <person name="Liu B."/>
            <person name="Yang B."/>
            <person name="Yin L."/>
            <person name="Li B."/>
            <person name="Zhang Y."/>
            <person name="Zhang S."/>
            <person name="Jiang F."/>
            <person name="Zhang X."/>
            <person name="Ren Y."/>
            <person name="Wang B."/>
            <person name="Wang S."/>
            <person name="Lu Y."/>
            <person name="Wu K."/>
            <person name="Fan W."/>
            <person name="Wang G."/>
        </authorList>
    </citation>
    <scope>NUCLEOTIDE SEQUENCE</scope>
    <source>
        <strain evidence="1">12Hb</strain>
    </source>
</reference>
<dbReference type="PROSITE" id="PS01088">
    <property type="entry name" value="CAP_1"/>
    <property type="match status" value="1"/>
</dbReference>
<dbReference type="Pfam" id="PF01213">
    <property type="entry name" value="CAP_N-CM"/>
    <property type="match status" value="1"/>
</dbReference>
<organism evidence="1 2">
    <name type="scientific">Apolygus lucorum</name>
    <name type="common">Small green plant bug</name>
    <name type="synonym">Lygocoris lucorum</name>
    <dbReference type="NCBI Taxonomy" id="248454"/>
    <lineage>
        <taxon>Eukaryota</taxon>
        <taxon>Metazoa</taxon>
        <taxon>Ecdysozoa</taxon>
        <taxon>Arthropoda</taxon>
        <taxon>Hexapoda</taxon>
        <taxon>Insecta</taxon>
        <taxon>Pterygota</taxon>
        <taxon>Neoptera</taxon>
        <taxon>Paraneoptera</taxon>
        <taxon>Hemiptera</taxon>
        <taxon>Heteroptera</taxon>
        <taxon>Panheteroptera</taxon>
        <taxon>Cimicomorpha</taxon>
        <taxon>Miridae</taxon>
        <taxon>Mirini</taxon>
        <taxon>Apolygus</taxon>
    </lineage>
</organism>
<dbReference type="GO" id="GO:0007010">
    <property type="term" value="P:cytoskeleton organization"/>
    <property type="evidence" value="ECO:0007669"/>
    <property type="project" value="InterPro"/>
</dbReference>
<dbReference type="EMBL" id="WIXP02000003">
    <property type="protein sequence ID" value="KAF6213485.1"/>
    <property type="molecule type" value="Genomic_DNA"/>
</dbReference>
<comment type="caution">
    <text evidence="1">The sequence shown here is derived from an EMBL/GenBank/DDBJ whole genome shotgun (WGS) entry which is preliminary data.</text>
</comment>
<keyword evidence="2" id="KW-1185">Reference proteome</keyword>
<evidence type="ECO:0000313" key="2">
    <source>
        <dbReference type="Proteomes" id="UP000466442"/>
    </source>
</evidence>
<gene>
    <name evidence="1" type="ORF">GE061_011205</name>
</gene>
<name>A0A8S9Y0T0_APOLU</name>